<name>A0A199VL47_ANACO</name>
<dbReference type="GO" id="GO:0004364">
    <property type="term" value="F:glutathione transferase activity"/>
    <property type="evidence" value="ECO:0007669"/>
    <property type="project" value="InterPro"/>
</dbReference>
<dbReference type="Gene3D" id="1.20.1050.10">
    <property type="match status" value="1"/>
</dbReference>
<feature type="non-terminal residue" evidence="2">
    <location>
        <position position="1"/>
    </location>
</feature>
<gene>
    <name evidence="2" type="ORF">ACMD2_17179</name>
</gene>
<protein>
    <submittedName>
        <fullName evidence="2">Glutathione S-transferase U18</fullName>
    </submittedName>
</protein>
<dbReference type="GO" id="GO:0005737">
    <property type="term" value="C:cytoplasm"/>
    <property type="evidence" value="ECO:0007669"/>
    <property type="project" value="TreeGrafter"/>
</dbReference>
<feature type="domain" description="GST C-terminal" evidence="1">
    <location>
        <begin position="1"/>
        <end position="113"/>
    </location>
</feature>
<dbReference type="InterPro" id="IPR036282">
    <property type="entry name" value="Glutathione-S-Trfase_C_sf"/>
</dbReference>
<dbReference type="AlphaFoldDB" id="A0A199VL47"/>
<reference evidence="2 3" key="1">
    <citation type="journal article" date="2016" name="DNA Res.">
        <title>The draft genome of MD-2 pineapple using hybrid error correction of long reads.</title>
        <authorList>
            <person name="Redwan R.M."/>
            <person name="Saidin A."/>
            <person name="Kumar S.V."/>
        </authorList>
    </citation>
    <scope>NUCLEOTIDE SEQUENCE [LARGE SCALE GENOMIC DNA]</scope>
    <source>
        <strain evidence="3">cv. MD2</strain>
        <tissue evidence="2">Leaf</tissue>
    </source>
</reference>
<proteinExistence type="predicted"/>
<dbReference type="STRING" id="4615.A0A199VL47"/>
<evidence type="ECO:0000259" key="1">
    <source>
        <dbReference type="PROSITE" id="PS50405"/>
    </source>
</evidence>
<comment type="caution">
    <text evidence="2">The sequence shown here is derived from an EMBL/GenBank/DDBJ whole genome shotgun (WGS) entry which is preliminary data.</text>
</comment>
<dbReference type="InterPro" id="IPR010987">
    <property type="entry name" value="Glutathione-S-Trfase_C-like"/>
</dbReference>
<dbReference type="PANTHER" id="PTHR11260">
    <property type="entry name" value="GLUTATHIONE S-TRANSFERASE, GST, SUPERFAMILY, GST DOMAIN CONTAINING"/>
    <property type="match status" value="1"/>
</dbReference>
<evidence type="ECO:0000313" key="2">
    <source>
        <dbReference type="EMBL" id="OAY77728.1"/>
    </source>
</evidence>
<dbReference type="InterPro" id="IPR045074">
    <property type="entry name" value="GST_C_Tau"/>
</dbReference>
<dbReference type="InterPro" id="IPR004046">
    <property type="entry name" value="GST_C"/>
</dbReference>
<dbReference type="SUPFAM" id="SSF47616">
    <property type="entry name" value="GST C-terminal domain-like"/>
    <property type="match status" value="1"/>
</dbReference>
<accession>A0A199VL47</accession>
<dbReference type="PANTHER" id="PTHR11260:SF788">
    <property type="entry name" value="GLUTATHIONE TRANSFERASE"/>
    <property type="match status" value="1"/>
</dbReference>
<dbReference type="GO" id="GO:0006749">
    <property type="term" value="P:glutathione metabolic process"/>
    <property type="evidence" value="ECO:0007669"/>
    <property type="project" value="InterPro"/>
</dbReference>
<dbReference type="PROSITE" id="PS50405">
    <property type="entry name" value="GST_CTER"/>
    <property type="match status" value="1"/>
</dbReference>
<organism evidence="2 3">
    <name type="scientific">Ananas comosus</name>
    <name type="common">Pineapple</name>
    <name type="synonym">Ananas ananas</name>
    <dbReference type="NCBI Taxonomy" id="4615"/>
    <lineage>
        <taxon>Eukaryota</taxon>
        <taxon>Viridiplantae</taxon>
        <taxon>Streptophyta</taxon>
        <taxon>Embryophyta</taxon>
        <taxon>Tracheophyta</taxon>
        <taxon>Spermatophyta</taxon>
        <taxon>Magnoliopsida</taxon>
        <taxon>Liliopsida</taxon>
        <taxon>Poales</taxon>
        <taxon>Bromeliaceae</taxon>
        <taxon>Bromelioideae</taxon>
        <taxon>Ananas</taxon>
    </lineage>
</organism>
<dbReference type="Proteomes" id="UP000092600">
    <property type="component" value="Unassembled WGS sequence"/>
</dbReference>
<dbReference type="CDD" id="cd03185">
    <property type="entry name" value="GST_C_Tau"/>
    <property type="match status" value="1"/>
</dbReference>
<dbReference type="Pfam" id="PF00043">
    <property type="entry name" value="GST_C"/>
    <property type="match status" value="1"/>
</dbReference>
<dbReference type="InterPro" id="IPR045073">
    <property type="entry name" value="Omega/Tau-like"/>
</dbReference>
<dbReference type="FunFam" id="1.20.1050.10:FF:000082">
    <property type="entry name" value="Glutathione transferase32"/>
    <property type="match status" value="1"/>
</dbReference>
<evidence type="ECO:0000313" key="3">
    <source>
        <dbReference type="Proteomes" id="UP000092600"/>
    </source>
</evidence>
<dbReference type="EMBL" id="LSRQ01001466">
    <property type="protein sequence ID" value="OAY77728.1"/>
    <property type="molecule type" value="Genomic_DNA"/>
</dbReference>
<sequence length="123" mass="13463">LPRSLRILRGTMKGDTAEALGQVAAALLQLEAAFENCSKGKRFFGGDNVGYLDIILGSFIGWIQASEKILNIKLLDEAKVPLLVAWADRFCAHDAVKEVMPEVDKLIEFGKLLQALLNANQAH</sequence>
<keyword evidence="2" id="KW-0808">Transferase</keyword>